<sequence>MDDSLSRALTEIICRRRDVRAEFSGEPLGDEEIRSLLEAAHAAPSVGNSQPWDFVVVRDRDLLDRFATHVAQCRLDYADTLDPDRRRTFEPIKIEGIRESGLGVVATYDPTRSGPNVLGRHTIADAGVFSVVCAIQNLWLMAAARGIGVGWVSFYREPFLKELLGIPEHIRPVGWLCVGHVTRLQEVPDLIRLGWNDRIALDDLIHDDRW</sequence>
<dbReference type="InterPro" id="IPR050627">
    <property type="entry name" value="Nitroreductase/BluB"/>
</dbReference>
<keyword evidence="1" id="KW-0285">Flavoprotein</keyword>
<dbReference type="InterPro" id="IPR012825">
    <property type="entry name" value="BluB"/>
</dbReference>
<organism evidence="5 6">
    <name type="scientific">Arachnia propionica</name>
    <dbReference type="NCBI Taxonomy" id="1750"/>
    <lineage>
        <taxon>Bacteria</taxon>
        <taxon>Bacillati</taxon>
        <taxon>Actinomycetota</taxon>
        <taxon>Actinomycetes</taxon>
        <taxon>Propionibacteriales</taxon>
        <taxon>Propionibacteriaceae</taxon>
        <taxon>Arachnia</taxon>
    </lineage>
</organism>
<evidence type="ECO:0000256" key="1">
    <source>
        <dbReference type="ARBA" id="ARBA00022630"/>
    </source>
</evidence>
<keyword evidence="2" id="KW-0288">FMN</keyword>
<protein>
    <submittedName>
        <fullName evidence="5">5,6-dimethylbenzimidazole synthase</fullName>
        <ecNumber evidence="5">1.13.11.79</ecNumber>
    </submittedName>
</protein>
<name>A0A3P1WSI8_9ACTN</name>
<dbReference type="Pfam" id="PF00881">
    <property type="entry name" value="Nitroreductase"/>
    <property type="match status" value="1"/>
</dbReference>
<dbReference type="Gene3D" id="3.40.109.10">
    <property type="entry name" value="NADH Oxidase"/>
    <property type="match status" value="1"/>
</dbReference>
<proteinExistence type="predicted"/>
<dbReference type="OrthoDB" id="9773807at2"/>
<dbReference type="GO" id="GO:0102919">
    <property type="term" value="F:5,6-dimethylbenzimidazole synthase activity"/>
    <property type="evidence" value="ECO:0007669"/>
    <property type="project" value="UniProtKB-EC"/>
</dbReference>
<dbReference type="EMBL" id="RQYT01000045">
    <property type="protein sequence ID" value="RRD48310.1"/>
    <property type="molecule type" value="Genomic_DNA"/>
</dbReference>
<evidence type="ECO:0000259" key="4">
    <source>
        <dbReference type="Pfam" id="PF00881"/>
    </source>
</evidence>
<keyword evidence="3 5" id="KW-0560">Oxidoreductase</keyword>
<dbReference type="PANTHER" id="PTHR23026:SF90">
    <property type="entry name" value="IODOTYROSINE DEIODINASE 1"/>
    <property type="match status" value="1"/>
</dbReference>
<dbReference type="Proteomes" id="UP000280935">
    <property type="component" value="Unassembled WGS sequence"/>
</dbReference>
<comment type="caution">
    <text evidence="5">The sequence shown here is derived from an EMBL/GenBank/DDBJ whole genome shotgun (WGS) entry which is preliminary data.</text>
</comment>
<dbReference type="InterPro" id="IPR029479">
    <property type="entry name" value="Nitroreductase"/>
</dbReference>
<evidence type="ECO:0000313" key="6">
    <source>
        <dbReference type="Proteomes" id="UP000280935"/>
    </source>
</evidence>
<dbReference type="EC" id="1.13.11.79" evidence="5"/>
<feature type="domain" description="Nitroreductase" evidence="4">
    <location>
        <begin position="15"/>
        <end position="180"/>
    </location>
</feature>
<evidence type="ECO:0000256" key="3">
    <source>
        <dbReference type="ARBA" id="ARBA00023002"/>
    </source>
</evidence>
<dbReference type="RefSeq" id="WP_125228990.1">
    <property type="nucleotide sequence ID" value="NZ_RQYT01000045.1"/>
</dbReference>
<reference evidence="5 6" key="1">
    <citation type="submission" date="2018-11" db="EMBL/GenBank/DDBJ databases">
        <title>Genomes From Bacteria Associated with the Canine Oral Cavity: a Test Case for Automated Genome-Based Taxonomic Assignment.</title>
        <authorList>
            <person name="Coil D.A."/>
            <person name="Jospin G."/>
            <person name="Darling A.E."/>
            <person name="Wallis C."/>
            <person name="Davis I.J."/>
            <person name="Harris S."/>
            <person name="Eisen J.A."/>
            <person name="Holcombe L.J."/>
            <person name="O'Flynn C."/>
        </authorList>
    </citation>
    <scope>NUCLEOTIDE SEQUENCE [LARGE SCALE GENOMIC DNA]</scope>
    <source>
        <strain evidence="5 6">OH2822_COT-296</strain>
    </source>
</reference>
<evidence type="ECO:0000313" key="5">
    <source>
        <dbReference type="EMBL" id="RRD48310.1"/>
    </source>
</evidence>
<gene>
    <name evidence="5" type="primary">bluB</name>
    <name evidence="5" type="ORF">EII35_13515</name>
</gene>
<dbReference type="AlphaFoldDB" id="A0A3P1WSI8"/>
<dbReference type="InterPro" id="IPR000415">
    <property type="entry name" value="Nitroreductase-like"/>
</dbReference>
<dbReference type="PANTHER" id="PTHR23026">
    <property type="entry name" value="NADPH NITROREDUCTASE"/>
    <property type="match status" value="1"/>
</dbReference>
<dbReference type="NCBIfam" id="TIGR02476">
    <property type="entry name" value="BluB"/>
    <property type="match status" value="1"/>
</dbReference>
<dbReference type="SUPFAM" id="SSF55469">
    <property type="entry name" value="FMN-dependent nitroreductase-like"/>
    <property type="match status" value="1"/>
</dbReference>
<accession>A0A3P1WSI8</accession>
<evidence type="ECO:0000256" key="2">
    <source>
        <dbReference type="ARBA" id="ARBA00022643"/>
    </source>
</evidence>